<dbReference type="EMBL" id="DF844414">
    <property type="protein sequence ID" value="GAT48282.1"/>
    <property type="molecule type" value="Genomic_DNA"/>
</dbReference>
<accession>A0ABQ0LBB3</accession>
<reference evidence="1" key="1">
    <citation type="submission" date="2014-09" db="EMBL/GenBank/DDBJ databases">
        <title>Genome sequence of the luminous mushroom Mycena chlorophos for searching fungal bioluminescence genes.</title>
        <authorList>
            <person name="Tanaka Y."/>
            <person name="Kasuga D."/>
            <person name="Oba Y."/>
            <person name="Hase S."/>
            <person name="Sato K."/>
            <person name="Oba Y."/>
            <person name="Sakakibara Y."/>
        </authorList>
    </citation>
    <scope>NUCLEOTIDE SEQUENCE</scope>
</reference>
<evidence type="ECO:0000313" key="1">
    <source>
        <dbReference type="EMBL" id="GAT48282.1"/>
    </source>
</evidence>
<keyword evidence="2" id="KW-1185">Reference proteome</keyword>
<protein>
    <submittedName>
        <fullName evidence="1">Uncharacterized protein</fullName>
    </submittedName>
</protein>
<proteinExistence type="predicted"/>
<gene>
    <name evidence="1" type="ORF">MCHLO_05703</name>
</gene>
<name>A0ABQ0LBB3_MYCCL</name>
<sequence length="131" mass="14097">MGALAAPLNIRLHFLADVNPQLSGKNLQEVDCFFSGLQFRSPVHFTFLPTLPSGSGDDDESTSANRASSVISAEMLTSYQNCGVWILQLSMLRSCLRCQSSAQASFRAVDADVTGSGRYFALRSEAGSAKQ</sequence>
<dbReference type="Proteomes" id="UP000815677">
    <property type="component" value="Unassembled WGS sequence"/>
</dbReference>
<evidence type="ECO:0000313" key="2">
    <source>
        <dbReference type="Proteomes" id="UP000815677"/>
    </source>
</evidence>
<organism evidence="1 2">
    <name type="scientific">Mycena chlorophos</name>
    <name type="common">Agaric fungus</name>
    <name type="synonym">Agaricus chlorophos</name>
    <dbReference type="NCBI Taxonomy" id="658473"/>
    <lineage>
        <taxon>Eukaryota</taxon>
        <taxon>Fungi</taxon>
        <taxon>Dikarya</taxon>
        <taxon>Basidiomycota</taxon>
        <taxon>Agaricomycotina</taxon>
        <taxon>Agaricomycetes</taxon>
        <taxon>Agaricomycetidae</taxon>
        <taxon>Agaricales</taxon>
        <taxon>Marasmiineae</taxon>
        <taxon>Mycenaceae</taxon>
        <taxon>Mycena</taxon>
    </lineage>
</organism>